<dbReference type="EMBL" id="BPQG01000033">
    <property type="protein sequence ID" value="GJD44446.1"/>
    <property type="molecule type" value="Genomic_DNA"/>
</dbReference>
<dbReference type="InterPro" id="IPR005467">
    <property type="entry name" value="His_kinase_dom"/>
</dbReference>
<dbReference type="PROSITE" id="PS50109">
    <property type="entry name" value="HIS_KIN"/>
    <property type="match status" value="1"/>
</dbReference>
<gene>
    <name evidence="10" type="ORF">AFCDBAGC_2313</name>
</gene>
<evidence type="ECO:0000259" key="8">
    <source>
        <dbReference type="PROSITE" id="PS50109"/>
    </source>
</evidence>
<keyword evidence="5" id="KW-0547">Nucleotide-binding</keyword>
<dbReference type="Pfam" id="PF07568">
    <property type="entry name" value="HisKA_2"/>
    <property type="match status" value="1"/>
</dbReference>
<dbReference type="PROSITE" id="PS50112">
    <property type="entry name" value="PAS"/>
    <property type="match status" value="1"/>
</dbReference>
<evidence type="ECO:0000256" key="5">
    <source>
        <dbReference type="ARBA" id="ARBA00022741"/>
    </source>
</evidence>
<organism evidence="10 11">
    <name type="scientific">Methylobacterium cerastii</name>
    <dbReference type="NCBI Taxonomy" id="932741"/>
    <lineage>
        <taxon>Bacteria</taxon>
        <taxon>Pseudomonadati</taxon>
        <taxon>Pseudomonadota</taxon>
        <taxon>Alphaproteobacteria</taxon>
        <taxon>Hyphomicrobiales</taxon>
        <taxon>Methylobacteriaceae</taxon>
        <taxon>Methylobacterium</taxon>
    </lineage>
</organism>
<dbReference type="CDD" id="cd00130">
    <property type="entry name" value="PAS"/>
    <property type="match status" value="2"/>
</dbReference>
<dbReference type="Pfam" id="PF08448">
    <property type="entry name" value="PAS_4"/>
    <property type="match status" value="2"/>
</dbReference>
<dbReference type="InterPro" id="IPR011495">
    <property type="entry name" value="Sig_transdc_His_kin_sub2_dim/P"/>
</dbReference>
<evidence type="ECO:0000313" key="10">
    <source>
        <dbReference type="EMBL" id="GJD44446.1"/>
    </source>
</evidence>
<evidence type="ECO:0000313" key="11">
    <source>
        <dbReference type="Proteomes" id="UP001055117"/>
    </source>
</evidence>
<dbReference type="SMART" id="SM00387">
    <property type="entry name" value="HATPase_c"/>
    <property type="match status" value="1"/>
</dbReference>
<comment type="caution">
    <text evidence="10">The sequence shown here is derived from an EMBL/GenBank/DDBJ whole genome shotgun (WGS) entry which is preliminary data.</text>
</comment>
<keyword evidence="3" id="KW-0597">Phosphoprotein</keyword>
<feature type="domain" description="PAS" evidence="9">
    <location>
        <begin position="22"/>
        <end position="65"/>
    </location>
</feature>
<sequence>MQEDGGDPDGWAGMNAISANDIVETIPTGLLVLDGDLRVRSANRAFCRTFGVTVEDTIGQRLFELGNDQWDIPALRDLLGTIIPDDQVVEAYEVEHDFPGIGRKVMLLNARKVYRPGDGTERLLLAIEDVTEAREARRESERTWELAQNVVDTIRDPLLILEGDMRVTTASRAFLQLFDVPAEAVIGHKLHDLSQGQWKIGKLQALLARVVPDEEAFDGFEIEDEFPGLGRRIFKLNARKVFRPGDHVTRMLVVFEDVTEARMLERHREMLSTELAHRIKNSLTVITSFVSYEARRAAEPCREGYRAMQARIGAVAQLYDVIARSAALGPVPMDTYLTGIATSLRASLLGEGSHVTISVSAEPLSIDPDHAVTIGLIVNELATNAVKYAFPDGKGQIVLGFDRREGEVALTVSDNGAGLVVTGGGPSGSGLGSRFVEAFVRQIDGILATATNAQGTTFTVRLPSSILA</sequence>
<dbReference type="InterPro" id="IPR013656">
    <property type="entry name" value="PAS_4"/>
</dbReference>
<dbReference type="PANTHER" id="PTHR41523">
    <property type="entry name" value="TWO-COMPONENT SYSTEM SENSOR PROTEIN"/>
    <property type="match status" value="1"/>
</dbReference>
<dbReference type="InterPro" id="IPR000014">
    <property type="entry name" value="PAS"/>
</dbReference>
<dbReference type="Gene3D" id="3.30.450.20">
    <property type="entry name" value="PAS domain"/>
    <property type="match status" value="2"/>
</dbReference>
<proteinExistence type="predicted"/>
<dbReference type="InterPro" id="IPR035965">
    <property type="entry name" value="PAS-like_dom_sf"/>
</dbReference>
<dbReference type="Pfam" id="PF02518">
    <property type="entry name" value="HATPase_c"/>
    <property type="match status" value="1"/>
</dbReference>
<dbReference type="SUPFAM" id="SSF55785">
    <property type="entry name" value="PYP-like sensor domain (PAS domain)"/>
    <property type="match status" value="2"/>
</dbReference>
<comment type="catalytic activity">
    <reaction evidence="1">
        <text>ATP + protein L-histidine = ADP + protein N-phospho-L-histidine.</text>
        <dbReference type="EC" id="2.7.13.3"/>
    </reaction>
</comment>
<evidence type="ECO:0000256" key="1">
    <source>
        <dbReference type="ARBA" id="ARBA00000085"/>
    </source>
</evidence>
<keyword evidence="6" id="KW-0418">Kinase</keyword>
<evidence type="ECO:0000259" key="9">
    <source>
        <dbReference type="PROSITE" id="PS50112"/>
    </source>
</evidence>
<keyword evidence="4" id="KW-0808">Transferase</keyword>
<dbReference type="CDD" id="cd16936">
    <property type="entry name" value="HATPase_RsbW-like"/>
    <property type="match status" value="1"/>
</dbReference>
<dbReference type="InterPro" id="IPR004358">
    <property type="entry name" value="Sig_transdc_His_kin-like_C"/>
</dbReference>
<dbReference type="InterPro" id="IPR003594">
    <property type="entry name" value="HATPase_dom"/>
</dbReference>
<accession>A0ABQ4QGR2</accession>
<keyword evidence="11" id="KW-1185">Reference proteome</keyword>
<evidence type="ECO:0000256" key="4">
    <source>
        <dbReference type="ARBA" id="ARBA00022679"/>
    </source>
</evidence>
<name>A0ABQ4QGR2_9HYPH</name>
<evidence type="ECO:0000256" key="6">
    <source>
        <dbReference type="ARBA" id="ARBA00022777"/>
    </source>
</evidence>
<dbReference type="PRINTS" id="PR00344">
    <property type="entry name" value="BCTRLSENSOR"/>
</dbReference>
<dbReference type="SUPFAM" id="SSF55874">
    <property type="entry name" value="ATPase domain of HSP90 chaperone/DNA topoisomerase II/histidine kinase"/>
    <property type="match status" value="1"/>
</dbReference>
<dbReference type="NCBIfam" id="TIGR00229">
    <property type="entry name" value="sensory_box"/>
    <property type="match status" value="1"/>
</dbReference>
<evidence type="ECO:0000256" key="2">
    <source>
        <dbReference type="ARBA" id="ARBA00012438"/>
    </source>
</evidence>
<dbReference type="SMART" id="SM00091">
    <property type="entry name" value="PAS"/>
    <property type="match status" value="2"/>
</dbReference>
<evidence type="ECO:0000256" key="7">
    <source>
        <dbReference type="ARBA" id="ARBA00022840"/>
    </source>
</evidence>
<feature type="domain" description="Histidine kinase" evidence="8">
    <location>
        <begin position="274"/>
        <end position="466"/>
    </location>
</feature>
<protein>
    <recommendedName>
        <fullName evidence="2">histidine kinase</fullName>
        <ecNumber evidence="2">2.7.13.3</ecNumber>
    </recommendedName>
</protein>
<evidence type="ECO:0000256" key="3">
    <source>
        <dbReference type="ARBA" id="ARBA00022553"/>
    </source>
</evidence>
<dbReference type="EC" id="2.7.13.3" evidence="2"/>
<keyword evidence="7" id="KW-0067">ATP-binding</keyword>
<dbReference type="PANTHER" id="PTHR41523:SF8">
    <property type="entry name" value="ETHYLENE RESPONSE SENSOR PROTEIN"/>
    <property type="match status" value="1"/>
</dbReference>
<reference evidence="10 11" key="1">
    <citation type="journal article" date="2021" name="Front. Microbiol.">
        <title>Comprehensive Comparative Genomics and Phenotyping of Methylobacterium Species.</title>
        <authorList>
            <person name="Alessa O."/>
            <person name="Ogura Y."/>
            <person name="Fujitani Y."/>
            <person name="Takami H."/>
            <person name="Hayashi T."/>
            <person name="Sahin N."/>
            <person name="Tani A."/>
        </authorList>
    </citation>
    <scope>NUCLEOTIDE SEQUENCE [LARGE SCALE GENOMIC DNA]</scope>
    <source>
        <strain evidence="10 11">DSM 23679</strain>
    </source>
</reference>
<dbReference type="Proteomes" id="UP001055117">
    <property type="component" value="Unassembled WGS sequence"/>
</dbReference>
<dbReference type="Gene3D" id="3.30.565.10">
    <property type="entry name" value="Histidine kinase-like ATPase, C-terminal domain"/>
    <property type="match status" value="1"/>
</dbReference>
<dbReference type="InterPro" id="IPR036890">
    <property type="entry name" value="HATPase_C_sf"/>
</dbReference>